<feature type="transmembrane region" description="Helical" evidence="1">
    <location>
        <begin position="103"/>
        <end position="121"/>
    </location>
</feature>
<feature type="transmembrane region" description="Helical" evidence="1">
    <location>
        <begin position="133"/>
        <end position="156"/>
    </location>
</feature>
<protein>
    <recommendedName>
        <fullName evidence="4">Rod shape-determining protein MreD</fullName>
    </recommendedName>
</protein>
<dbReference type="EMBL" id="JBHSZV010000023">
    <property type="protein sequence ID" value="MFC7062080.1"/>
    <property type="molecule type" value="Genomic_DNA"/>
</dbReference>
<dbReference type="Proteomes" id="UP001596410">
    <property type="component" value="Unassembled WGS sequence"/>
</dbReference>
<dbReference type="RefSeq" id="WP_204711940.1">
    <property type="nucleotide sequence ID" value="NZ_JBHSZV010000023.1"/>
</dbReference>
<name>A0ABW2EIG0_9BACI</name>
<evidence type="ECO:0008006" key="4">
    <source>
        <dbReference type="Google" id="ProtNLM"/>
    </source>
</evidence>
<proteinExistence type="predicted"/>
<evidence type="ECO:0000313" key="2">
    <source>
        <dbReference type="EMBL" id="MFC7062080.1"/>
    </source>
</evidence>
<accession>A0ABW2EIG0</accession>
<keyword evidence="1" id="KW-0812">Transmembrane</keyword>
<keyword evidence="3" id="KW-1185">Reference proteome</keyword>
<evidence type="ECO:0000313" key="3">
    <source>
        <dbReference type="Proteomes" id="UP001596410"/>
    </source>
</evidence>
<comment type="caution">
    <text evidence="2">The sequence shown here is derived from an EMBL/GenBank/DDBJ whole genome shotgun (WGS) entry which is preliminary data.</text>
</comment>
<keyword evidence="1" id="KW-0472">Membrane</keyword>
<feature type="transmembrane region" description="Helical" evidence="1">
    <location>
        <begin position="36"/>
        <end position="56"/>
    </location>
</feature>
<keyword evidence="1" id="KW-1133">Transmembrane helix</keyword>
<feature type="transmembrane region" description="Helical" evidence="1">
    <location>
        <begin position="76"/>
        <end position="96"/>
    </location>
</feature>
<reference evidence="3" key="1">
    <citation type="journal article" date="2019" name="Int. J. Syst. Evol. Microbiol.">
        <title>The Global Catalogue of Microorganisms (GCM) 10K type strain sequencing project: providing services to taxonomists for standard genome sequencing and annotation.</title>
        <authorList>
            <consortium name="The Broad Institute Genomics Platform"/>
            <consortium name="The Broad Institute Genome Sequencing Center for Infectious Disease"/>
            <person name="Wu L."/>
            <person name="Ma J."/>
        </authorList>
    </citation>
    <scope>NUCLEOTIDE SEQUENCE [LARGE SCALE GENOMIC DNA]</scope>
    <source>
        <strain evidence="3">CGMCC 4.1621</strain>
    </source>
</reference>
<sequence>MMLWEAFDKNEISILIMNVIAYIILLFLLHKFRRDITVLILIIGFSIGVIYDFTIGGGLMDFYKLNDSNRYEVFDLIYYLLFAPFIYFFLYLYEALKINKVTFIWYVLAWALFGVLMQWFLTVVEVIEYQKGYKLTFSFSVFLVTQTVTGLYYEFIKSRVEVLKSK</sequence>
<evidence type="ECO:0000256" key="1">
    <source>
        <dbReference type="SAM" id="Phobius"/>
    </source>
</evidence>
<organism evidence="2 3">
    <name type="scientific">Halobacillus seohaensis</name>
    <dbReference type="NCBI Taxonomy" id="447421"/>
    <lineage>
        <taxon>Bacteria</taxon>
        <taxon>Bacillati</taxon>
        <taxon>Bacillota</taxon>
        <taxon>Bacilli</taxon>
        <taxon>Bacillales</taxon>
        <taxon>Bacillaceae</taxon>
        <taxon>Halobacillus</taxon>
    </lineage>
</organism>
<feature type="transmembrane region" description="Helical" evidence="1">
    <location>
        <begin position="12"/>
        <end position="29"/>
    </location>
</feature>
<gene>
    <name evidence="2" type="ORF">ACFQIC_09430</name>
</gene>